<accession>A0A3A2Z9Y7</accession>
<proteinExistence type="predicted"/>
<gene>
    <name evidence="3" type="ORF">PHISCL_07732</name>
</gene>
<comment type="caution">
    <text evidence="3">The sequence shown here is derived from an EMBL/GenBank/DDBJ whole genome shotgun (WGS) entry which is preliminary data.</text>
</comment>
<evidence type="ECO:0000313" key="4">
    <source>
        <dbReference type="Proteomes" id="UP000266188"/>
    </source>
</evidence>
<dbReference type="Pfam" id="PF22980">
    <property type="entry name" value="Myb_DNA-bind_8"/>
    <property type="match status" value="1"/>
</dbReference>
<protein>
    <recommendedName>
        <fullName evidence="2">Myb-like DNA-binding domain-containing protein</fullName>
    </recommendedName>
</protein>
<dbReference type="InterPro" id="IPR054505">
    <property type="entry name" value="Myb_DNA-bind_8"/>
</dbReference>
<evidence type="ECO:0000256" key="1">
    <source>
        <dbReference type="SAM" id="MobiDB-lite"/>
    </source>
</evidence>
<evidence type="ECO:0000259" key="2">
    <source>
        <dbReference type="Pfam" id="PF22980"/>
    </source>
</evidence>
<sequence>MSPNTTTVEEQFQFLISCIKHSREGKVNFEAVAQECDIISKGAAAKRYERLMKAHGIHPSSFPSKGKGKENGNSDGAATPAKRKANSSAAATPRKTSVKKSKKEAVIASAEKIVEKHSDDTKVKDEEVDEDAPDMEDYDEDNVA</sequence>
<feature type="region of interest" description="Disordered" evidence="1">
    <location>
        <begin position="56"/>
        <end position="144"/>
    </location>
</feature>
<organism evidence="3 4">
    <name type="scientific">Aspergillus sclerotialis</name>
    <dbReference type="NCBI Taxonomy" id="2070753"/>
    <lineage>
        <taxon>Eukaryota</taxon>
        <taxon>Fungi</taxon>
        <taxon>Dikarya</taxon>
        <taxon>Ascomycota</taxon>
        <taxon>Pezizomycotina</taxon>
        <taxon>Eurotiomycetes</taxon>
        <taxon>Eurotiomycetidae</taxon>
        <taxon>Eurotiales</taxon>
        <taxon>Aspergillaceae</taxon>
        <taxon>Aspergillus</taxon>
        <taxon>Aspergillus subgen. Polypaecilum</taxon>
    </lineage>
</organism>
<dbReference type="OrthoDB" id="5353914at2759"/>
<feature type="compositionally biased region" description="Basic and acidic residues" evidence="1">
    <location>
        <begin position="112"/>
        <end position="125"/>
    </location>
</feature>
<keyword evidence="4" id="KW-1185">Reference proteome</keyword>
<dbReference type="Proteomes" id="UP000266188">
    <property type="component" value="Unassembled WGS sequence"/>
</dbReference>
<reference evidence="4" key="1">
    <citation type="submission" date="2017-02" db="EMBL/GenBank/DDBJ databases">
        <authorList>
            <person name="Tafer H."/>
            <person name="Lopandic K."/>
        </authorList>
    </citation>
    <scope>NUCLEOTIDE SEQUENCE [LARGE SCALE GENOMIC DNA]</scope>
    <source>
        <strain evidence="4">CBS 366.77</strain>
    </source>
</reference>
<dbReference type="EMBL" id="MVGC01000356">
    <property type="protein sequence ID" value="RJE19929.1"/>
    <property type="molecule type" value="Genomic_DNA"/>
</dbReference>
<evidence type="ECO:0000313" key="3">
    <source>
        <dbReference type="EMBL" id="RJE19929.1"/>
    </source>
</evidence>
<feature type="domain" description="Myb-like DNA-binding" evidence="2">
    <location>
        <begin position="9"/>
        <end position="56"/>
    </location>
</feature>
<name>A0A3A2Z9Y7_9EURO</name>
<dbReference type="AlphaFoldDB" id="A0A3A2Z9Y7"/>
<feature type="compositionally biased region" description="Acidic residues" evidence="1">
    <location>
        <begin position="126"/>
        <end position="144"/>
    </location>
</feature>
<dbReference type="STRING" id="2070753.A0A3A2Z9Y7"/>